<evidence type="ECO:0000313" key="1">
    <source>
        <dbReference type="EMBL" id="KMZ68171.1"/>
    </source>
</evidence>
<proteinExistence type="predicted"/>
<accession>A0A0K9PGV2</accession>
<dbReference type="PROSITE" id="PS51386">
    <property type="entry name" value="RINT1_TIP20"/>
    <property type="match status" value="1"/>
</dbReference>
<dbReference type="PANTHER" id="PTHR13520">
    <property type="entry name" value="RAD50-INTERACTING PROTEIN 1 RINT-1"/>
    <property type="match status" value="1"/>
</dbReference>
<keyword evidence="2" id="KW-1185">Reference proteome</keyword>
<sequence>MEEIERLPDSSKLSSSIIRFLGEQFRSQDDLSKSSDIESELKIRCSDLDIELEDLRRQFSERIESYNARSEKVREILEGIGTGLVGLRCYVVSDESGSGREKRFAEKLPDLAKEVARVETVRAYAETASKLDKLIGEVEEASSYVTAGKLSFLSVGSVEESRQLAISSLKKTEDLLAYITKSRPQWVRLVSAVDNRVDRALAILRPQAIADHRSLLSSLGWPPRLSTFMNTTDTGKSVRPSNPLTTMKGDLKDKYCDNFLALCKLQEFQRQRKLRQLQGYHLEVSLRQPLWAIEELVTPIVFASQNHFSKWIEKPEFIFALVYKITRDFVHSMDEILQPLVDKARLLGYSCREEWIAAIVTSLCTYLAKEVVPAYISQLNDESSISISLQARISWLNLIDSMISFDKRIQTLITNTGLLISVNDDDSMQRISSLYVFCDRPDWLDIWAEMESRDALDKLKPELENEKTWIVKMEVTTIFSGLDDYKSPVISNIVVEILSTLIDRSRPIPSLSLRSRFVKLVGAPILQRFTDALLHRCQEAEGLTALVDDDALAKVCNSINAARYGESILMQWSEDVFFLEMATSSNDGTSNDEKTIFEDEIHKLREFHNEWREKISSIILRGFDARSRDYLKNRKQWQEKENGGNMSISFIDALDYLQGKISKMQEDLNEVDFVGLWRSLACGVDRIIFMGTLGSNSKFYNGGFERFKSDLEALFGVFGAWCLRPDGFFPRLSEGLSLLKMKEKDLKEILLEGNEKFLKARGLRHLNLFEAEKIARNRVFTG</sequence>
<dbReference type="OrthoDB" id="2189254at2759"/>
<protein>
    <submittedName>
        <fullName evidence="1">RAD50-interacting protein</fullName>
    </submittedName>
</protein>
<dbReference type="STRING" id="29655.A0A0K9PGV2"/>
<name>A0A0K9PGV2_ZOSMR</name>
<dbReference type="Pfam" id="PF04437">
    <property type="entry name" value="RINT1_TIP1"/>
    <property type="match status" value="1"/>
</dbReference>
<dbReference type="EMBL" id="LFYR01000861">
    <property type="protein sequence ID" value="KMZ68171.1"/>
    <property type="molecule type" value="Genomic_DNA"/>
</dbReference>
<dbReference type="GO" id="GO:0070939">
    <property type="term" value="C:Dsl1/NZR complex"/>
    <property type="evidence" value="ECO:0000318"/>
    <property type="project" value="GO_Central"/>
</dbReference>
<dbReference type="GO" id="GO:0006888">
    <property type="term" value="P:endoplasmic reticulum to Golgi vesicle-mediated transport"/>
    <property type="evidence" value="ECO:0007669"/>
    <property type="project" value="InterPro"/>
</dbReference>
<dbReference type="InterPro" id="IPR007528">
    <property type="entry name" value="RINT1_Tip20"/>
</dbReference>
<dbReference type="Proteomes" id="UP000036987">
    <property type="component" value="Unassembled WGS sequence"/>
</dbReference>
<dbReference type="GO" id="GO:0006890">
    <property type="term" value="P:retrograde vesicle-mediated transport, Golgi to endoplasmic reticulum"/>
    <property type="evidence" value="ECO:0000318"/>
    <property type="project" value="GO_Central"/>
</dbReference>
<gene>
    <name evidence="1" type="ORF">ZOSMA_248G00100</name>
</gene>
<evidence type="ECO:0000313" key="2">
    <source>
        <dbReference type="Proteomes" id="UP000036987"/>
    </source>
</evidence>
<organism evidence="1 2">
    <name type="scientific">Zostera marina</name>
    <name type="common">Eelgrass</name>
    <dbReference type="NCBI Taxonomy" id="29655"/>
    <lineage>
        <taxon>Eukaryota</taxon>
        <taxon>Viridiplantae</taxon>
        <taxon>Streptophyta</taxon>
        <taxon>Embryophyta</taxon>
        <taxon>Tracheophyta</taxon>
        <taxon>Spermatophyta</taxon>
        <taxon>Magnoliopsida</taxon>
        <taxon>Liliopsida</taxon>
        <taxon>Zosteraceae</taxon>
        <taxon>Zostera</taxon>
    </lineage>
</organism>
<dbReference type="GO" id="GO:0060628">
    <property type="term" value="P:regulation of ER to Golgi vesicle-mediated transport"/>
    <property type="evidence" value="ECO:0000318"/>
    <property type="project" value="GO_Central"/>
</dbReference>
<comment type="caution">
    <text evidence="1">The sequence shown here is derived from an EMBL/GenBank/DDBJ whole genome shotgun (WGS) entry which is preliminary data.</text>
</comment>
<reference evidence="2" key="1">
    <citation type="journal article" date="2016" name="Nature">
        <title>The genome of the seagrass Zostera marina reveals angiosperm adaptation to the sea.</title>
        <authorList>
            <person name="Olsen J.L."/>
            <person name="Rouze P."/>
            <person name="Verhelst B."/>
            <person name="Lin Y.-C."/>
            <person name="Bayer T."/>
            <person name="Collen J."/>
            <person name="Dattolo E."/>
            <person name="De Paoli E."/>
            <person name="Dittami S."/>
            <person name="Maumus F."/>
            <person name="Michel G."/>
            <person name="Kersting A."/>
            <person name="Lauritano C."/>
            <person name="Lohaus R."/>
            <person name="Toepel M."/>
            <person name="Tonon T."/>
            <person name="Vanneste K."/>
            <person name="Amirebrahimi M."/>
            <person name="Brakel J."/>
            <person name="Bostroem C."/>
            <person name="Chovatia M."/>
            <person name="Grimwood J."/>
            <person name="Jenkins J.W."/>
            <person name="Jueterbock A."/>
            <person name="Mraz A."/>
            <person name="Stam W.T."/>
            <person name="Tice H."/>
            <person name="Bornberg-Bauer E."/>
            <person name="Green P.J."/>
            <person name="Pearson G.A."/>
            <person name="Procaccini G."/>
            <person name="Duarte C.M."/>
            <person name="Schmutz J."/>
            <person name="Reusch T.B.H."/>
            <person name="Van de Peer Y."/>
        </authorList>
    </citation>
    <scope>NUCLEOTIDE SEQUENCE [LARGE SCALE GENOMIC DNA]</scope>
    <source>
        <strain evidence="2">cv. Finnish</strain>
    </source>
</reference>
<dbReference type="OMA" id="FRTGWVE"/>
<dbReference type="PANTHER" id="PTHR13520:SF1">
    <property type="entry name" value="RINT1-LIKE PROTEIN MAG2"/>
    <property type="match status" value="1"/>
</dbReference>
<dbReference type="AlphaFoldDB" id="A0A0K9PGV2"/>